<dbReference type="EC" id="2.7.4.8" evidence="2 9"/>
<comment type="subcellular location">
    <subcellularLocation>
        <location evidence="9">Cytoplasm</location>
    </subcellularLocation>
</comment>
<dbReference type="SMART" id="SM00072">
    <property type="entry name" value="GuKc"/>
    <property type="match status" value="1"/>
</dbReference>
<evidence type="ECO:0000256" key="5">
    <source>
        <dbReference type="ARBA" id="ARBA00022741"/>
    </source>
</evidence>
<dbReference type="CDD" id="cd00071">
    <property type="entry name" value="GMPK"/>
    <property type="match status" value="1"/>
</dbReference>
<dbReference type="Pfam" id="PF00625">
    <property type="entry name" value="Guanylate_kin"/>
    <property type="match status" value="1"/>
</dbReference>
<proteinExistence type="inferred from homology"/>
<dbReference type="HAMAP" id="MF_00328">
    <property type="entry name" value="Guanylate_kinase"/>
    <property type="match status" value="1"/>
</dbReference>
<name>A0ABQ3DRU8_9GAMM</name>
<evidence type="ECO:0000256" key="8">
    <source>
        <dbReference type="ARBA" id="ARBA00030128"/>
    </source>
</evidence>
<dbReference type="Proteomes" id="UP000646745">
    <property type="component" value="Unassembled WGS sequence"/>
</dbReference>
<dbReference type="InterPro" id="IPR020590">
    <property type="entry name" value="Guanylate_kinase_CS"/>
</dbReference>
<accession>A0ABQ3DRU8</accession>
<dbReference type="EMBL" id="BMZI01000002">
    <property type="protein sequence ID" value="GHB13513.1"/>
    <property type="molecule type" value="Genomic_DNA"/>
</dbReference>
<feature type="binding site" evidence="9">
    <location>
        <begin position="44"/>
        <end position="51"/>
    </location>
    <ligand>
        <name>ATP</name>
        <dbReference type="ChEBI" id="CHEBI:30616"/>
    </ligand>
</feature>
<evidence type="ECO:0000256" key="4">
    <source>
        <dbReference type="ARBA" id="ARBA00022679"/>
    </source>
</evidence>
<comment type="similarity">
    <text evidence="1 9">Belongs to the guanylate kinase family.</text>
</comment>
<dbReference type="PANTHER" id="PTHR23117">
    <property type="entry name" value="GUANYLATE KINASE-RELATED"/>
    <property type="match status" value="1"/>
</dbReference>
<dbReference type="GO" id="GO:0016301">
    <property type="term" value="F:kinase activity"/>
    <property type="evidence" value="ECO:0007669"/>
    <property type="project" value="UniProtKB-KW"/>
</dbReference>
<feature type="region of interest" description="Disordered" evidence="10">
    <location>
        <begin position="1"/>
        <end position="34"/>
    </location>
</feature>
<evidence type="ECO:0000256" key="9">
    <source>
        <dbReference type="HAMAP-Rule" id="MF_00328"/>
    </source>
</evidence>
<evidence type="ECO:0000256" key="6">
    <source>
        <dbReference type="ARBA" id="ARBA00022777"/>
    </source>
</evidence>
<protein>
    <recommendedName>
        <fullName evidence="3 9">Guanylate kinase</fullName>
        <ecNumber evidence="2 9">2.7.4.8</ecNumber>
    </recommendedName>
    <alternativeName>
        <fullName evidence="8 9">GMP kinase</fullName>
    </alternativeName>
</protein>
<dbReference type="PANTHER" id="PTHR23117:SF13">
    <property type="entry name" value="GUANYLATE KINASE"/>
    <property type="match status" value="1"/>
</dbReference>
<keyword evidence="7 9" id="KW-0067">ATP-binding</keyword>
<dbReference type="SUPFAM" id="SSF52540">
    <property type="entry name" value="P-loop containing nucleoside triphosphate hydrolases"/>
    <property type="match status" value="1"/>
</dbReference>
<dbReference type="InterPro" id="IPR008144">
    <property type="entry name" value="Guanylate_kin-like_dom"/>
</dbReference>
<evidence type="ECO:0000256" key="1">
    <source>
        <dbReference type="ARBA" id="ARBA00005790"/>
    </source>
</evidence>
<keyword evidence="6 9" id="KW-0418">Kinase</keyword>
<dbReference type="InterPro" id="IPR008145">
    <property type="entry name" value="GK/Ca_channel_bsu"/>
</dbReference>
<dbReference type="InterPro" id="IPR017665">
    <property type="entry name" value="Guanylate_kinase"/>
</dbReference>
<organism evidence="12 13">
    <name type="scientific">Salinicola rhizosphaerae</name>
    <dbReference type="NCBI Taxonomy" id="1443141"/>
    <lineage>
        <taxon>Bacteria</taxon>
        <taxon>Pseudomonadati</taxon>
        <taxon>Pseudomonadota</taxon>
        <taxon>Gammaproteobacteria</taxon>
        <taxon>Oceanospirillales</taxon>
        <taxon>Halomonadaceae</taxon>
        <taxon>Salinicola</taxon>
    </lineage>
</organism>
<dbReference type="PROSITE" id="PS00856">
    <property type="entry name" value="GUANYLATE_KINASE_1"/>
    <property type="match status" value="1"/>
</dbReference>
<evidence type="ECO:0000256" key="2">
    <source>
        <dbReference type="ARBA" id="ARBA00012961"/>
    </source>
</evidence>
<comment type="catalytic activity">
    <reaction evidence="9">
        <text>GMP + ATP = GDP + ADP</text>
        <dbReference type="Rhea" id="RHEA:20780"/>
        <dbReference type="ChEBI" id="CHEBI:30616"/>
        <dbReference type="ChEBI" id="CHEBI:58115"/>
        <dbReference type="ChEBI" id="CHEBI:58189"/>
        <dbReference type="ChEBI" id="CHEBI:456216"/>
        <dbReference type="EC" id="2.7.4.8"/>
    </reaction>
</comment>
<comment type="caution">
    <text evidence="12">The sequence shown here is derived from an EMBL/GenBank/DDBJ whole genome shotgun (WGS) entry which is preliminary data.</text>
</comment>
<evidence type="ECO:0000313" key="13">
    <source>
        <dbReference type="Proteomes" id="UP000646745"/>
    </source>
</evidence>
<keyword evidence="5 9" id="KW-0547">Nucleotide-binding</keyword>
<evidence type="ECO:0000256" key="7">
    <source>
        <dbReference type="ARBA" id="ARBA00022840"/>
    </source>
</evidence>
<evidence type="ECO:0000256" key="10">
    <source>
        <dbReference type="SAM" id="MobiDB-lite"/>
    </source>
</evidence>
<dbReference type="Gene3D" id="3.30.63.10">
    <property type="entry name" value="Guanylate Kinase phosphate binding domain"/>
    <property type="match status" value="1"/>
</dbReference>
<reference evidence="13" key="1">
    <citation type="journal article" date="2019" name="Int. J. Syst. Evol. Microbiol.">
        <title>The Global Catalogue of Microorganisms (GCM) 10K type strain sequencing project: providing services to taxonomists for standard genome sequencing and annotation.</title>
        <authorList>
            <consortium name="The Broad Institute Genomics Platform"/>
            <consortium name="The Broad Institute Genome Sequencing Center for Infectious Disease"/>
            <person name="Wu L."/>
            <person name="Ma J."/>
        </authorList>
    </citation>
    <scope>NUCLEOTIDE SEQUENCE [LARGE SCALE GENOMIC DNA]</scope>
    <source>
        <strain evidence="13">KCTC 32998</strain>
    </source>
</reference>
<dbReference type="InterPro" id="IPR027417">
    <property type="entry name" value="P-loop_NTPase"/>
</dbReference>
<keyword evidence="13" id="KW-1185">Reference proteome</keyword>
<keyword evidence="9" id="KW-0963">Cytoplasm</keyword>
<gene>
    <name evidence="9 12" type="primary">gmk</name>
    <name evidence="12" type="ORF">GCM10009038_09670</name>
</gene>
<evidence type="ECO:0000256" key="3">
    <source>
        <dbReference type="ARBA" id="ARBA00016296"/>
    </source>
</evidence>
<keyword evidence="4 9" id="KW-0808">Transferase</keyword>
<dbReference type="PROSITE" id="PS50052">
    <property type="entry name" value="GUANYLATE_KINASE_2"/>
    <property type="match status" value="1"/>
</dbReference>
<evidence type="ECO:0000259" key="11">
    <source>
        <dbReference type="PROSITE" id="PS50052"/>
    </source>
</evidence>
<comment type="function">
    <text evidence="9">Essential for recycling GMP and indirectly, cGMP.</text>
</comment>
<sequence length="240" mass="26625">MPNGRSVMSQASSTPRHSAHPSSQPLGGASPTPSAQGTLYIVSAPSGAGKTSLVRALLERNAAIGVSVSHTTRAMRPGEEDGVNYHFVTPEAFEAMVERGEFFEHAWVFDRHYGTSRVEVEKRLAVGEDVILEIDWQGARQVRELAPEAESIFILPPSLAALRERLSGRGTDDDSVIERRMRDAVSEMSHFDEYEHVVINDTFDHALTELECIVHARRSRLDKVRERYAPLLAELLHGVE</sequence>
<feature type="domain" description="Guanylate kinase-like" evidence="11">
    <location>
        <begin position="37"/>
        <end position="215"/>
    </location>
</feature>
<dbReference type="Gene3D" id="3.40.50.300">
    <property type="entry name" value="P-loop containing nucleotide triphosphate hydrolases"/>
    <property type="match status" value="1"/>
</dbReference>
<dbReference type="NCBIfam" id="TIGR03263">
    <property type="entry name" value="guanyl_kin"/>
    <property type="match status" value="1"/>
</dbReference>
<evidence type="ECO:0000313" key="12">
    <source>
        <dbReference type="EMBL" id="GHB13513.1"/>
    </source>
</evidence>